<evidence type="ECO:0000256" key="8">
    <source>
        <dbReference type="ARBA" id="ARBA00022842"/>
    </source>
</evidence>
<evidence type="ECO:0000256" key="11">
    <source>
        <dbReference type="ARBA" id="ARBA00023211"/>
    </source>
</evidence>
<dbReference type="Gene3D" id="3.30.1490.20">
    <property type="entry name" value="ATP-grasp fold, A domain"/>
    <property type="match status" value="1"/>
</dbReference>
<keyword evidence="10 13" id="KW-0573">Peptidoglycan synthesis</keyword>
<evidence type="ECO:0000256" key="1">
    <source>
        <dbReference type="ARBA" id="ARBA00001936"/>
    </source>
</evidence>
<dbReference type="PROSITE" id="PS50975">
    <property type="entry name" value="ATP_GRASP"/>
    <property type="match status" value="1"/>
</dbReference>
<feature type="domain" description="ATP-grasp" evidence="15">
    <location>
        <begin position="156"/>
        <end position="369"/>
    </location>
</feature>
<dbReference type="Proteomes" id="UP001251870">
    <property type="component" value="Unassembled WGS sequence"/>
</dbReference>
<dbReference type="EC" id="6.3.2.4" evidence="13"/>
<dbReference type="NCBIfam" id="NF002528">
    <property type="entry name" value="PRK01966.1-4"/>
    <property type="match status" value="1"/>
</dbReference>
<proteinExistence type="inferred from homology"/>
<dbReference type="RefSeq" id="WP_310547525.1">
    <property type="nucleotide sequence ID" value="NZ_JAVKGR010000002.1"/>
</dbReference>
<comment type="function">
    <text evidence="13">Cell wall formation.</text>
</comment>
<gene>
    <name evidence="13" type="primary">ddl</name>
    <name evidence="16" type="ORF">RIL96_03010</name>
</gene>
<name>A0ABU2DPZ4_9MICC</name>
<dbReference type="SUPFAM" id="SSF56059">
    <property type="entry name" value="Glutathione synthetase ATP-binding domain-like"/>
    <property type="match status" value="1"/>
</dbReference>
<accession>A0ABU2DPZ4</accession>
<dbReference type="PANTHER" id="PTHR23132">
    <property type="entry name" value="D-ALANINE--D-ALANINE LIGASE"/>
    <property type="match status" value="1"/>
</dbReference>
<comment type="cofactor">
    <cofactor evidence="2">
        <name>Mg(2+)</name>
        <dbReference type="ChEBI" id="CHEBI:18420"/>
    </cofactor>
</comment>
<evidence type="ECO:0000256" key="12">
    <source>
        <dbReference type="ARBA" id="ARBA00023316"/>
    </source>
</evidence>
<evidence type="ECO:0000256" key="2">
    <source>
        <dbReference type="ARBA" id="ARBA00001946"/>
    </source>
</evidence>
<keyword evidence="11" id="KW-0464">Manganese</keyword>
<dbReference type="InterPro" id="IPR011095">
    <property type="entry name" value="Dala_Dala_lig_C"/>
</dbReference>
<dbReference type="PROSITE" id="PS00844">
    <property type="entry name" value="DALA_DALA_LIGASE_2"/>
    <property type="match status" value="1"/>
</dbReference>
<dbReference type="SUPFAM" id="SSF52440">
    <property type="entry name" value="PreATP-grasp domain"/>
    <property type="match status" value="1"/>
</dbReference>
<dbReference type="PROSITE" id="PS00843">
    <property type="entry name" value="DALA_DALA_LIGASE_1"/>
    <property type="match status" value="1"/>
</dbReference>
<dbReference type="EMBL" id="JAVKGR010000002">
    <property type="protein sequence ID" value="MDR8018533.1"/>
    <property type="molecule type" value="Genomic_DNA"/>
</dbReference>
<evidence type="ECO:0000256" key="13">
    <source>
        <dbReference type="HAMAP-Rule" id="MF_00047"/>
    </source>
</evidence>
<keyword evidence="17" id="KW-1185">Reference proteome</keyword>
<dbReference type="GO" id="GO:0016874">
    <property type="term" value="F:ligase activity"/>
    <property type="evidence" value="ECO:0007669"/>
    <property type="project" value="UniProtKB-KW"/>
</dbReference>
<reference evidence="16 17" key="1">
    <citation type="submission" date="2023-09" db="EMBL/GenBank/DDBJ databases">
        <title>Description of three actinobacteria isolated from air of manufacturing shop in a pharmaceutical factory.</title>
        <authorList>
            <person name="Zhang D.-F."/>
        </authorList>
    </citation>
    <scope>NUCLEOTIDE SEQUENCE [LARGE SCALE GENOMIC DNA]</scope>
    <source>
        <strain evidence="16 17">LY-0111</strain>
    </source>
</reference>
<dbReference type="Gene3D" id="3.30.470.20">
    <property type="entry name" value="ATP-grasp fold, B domain"/>
    <property type="match status" value="1"/>
</dbReference>
<keyword evidence="6 14" id="KW-0547">Nucleotide-binding</keyword>
<keyword evidence="5" id="KW-0479">Metal-binding</keyword>
<dbReference type="NCBIfam" id="TIGR01205">
    <property type="entry name" value="D_ala_D_alaTIGR"/>
    <property type="match status" value="1"/>
</dbReference>
<dbReference type="InterPro" id="IPR011761">
    <property type="entry name" value="ATP-grasp"/>
</dbReference>
<sequence>MSAERLRVLVLYGGQSSEHAVSCVTAAGVLGAADAERFEMLPVGITRDGQWTVPTTDPRTYAFSAEGAMPEVTAGETRVVLHPGSAGTAERGAQMLEVAADGSTRSLGHVDVVFPLLHGPFGEDGSIQGLLEACGVPYVGAGILASAVGMDKHFMKVAFAAAGLRVGDFETITGRQWRQDPAAAIERVHRLNLPVFVKPARGGSSVGITRVDDWSELEQAIDQAREHDPKLVIEEGIDGREIECAVLGGRDGAAPRASLPGEIDVHDGGESHQFYDFTAKYTDGTAADLSCPADLPEQVLEEVRRQAVIGFEAVDAEGISRVDFFVTAEGEPIINEINTMPGFTPISMYPQMWQASGLSYPDLITELIMLAAERSTGLR</sequence>
<dbReference type="InterPro" id="IPR013815">
    <property type="entry name" value="ATP_grasp_subdomain_1"/>
</dbReference>
<comment type="pathway">
    <text evidence="13">Cell wall biogenesis; peptidoglycan biosynthesis.</text>
</comment>
<dbReference type="InterPro" id="IPR011127">
    <property type="entry name" value="Dala_Dala_lig_N"/>
</dbReference>
<evidence type="ECO:0000256" key="3">
    <source>
        <dbReference type="ARBA" id="ARBA00010871"/>
    </source>
</evidence>
<organism evidence="16 17">
    <name type="scientific">Nesterenkonia aerolata</name>
    <dbReference type="NCBI Taxonomy" id="3074079"/>
    <lineage>
        <taxon>Bacteria</taxon>
        <taxon>Bacillati</taxon>
        <taxon>Actinomycetota</taxon>
        <taxon>Actinomycetes</taxon>
        <taxon>Micrococcales</taxon>
        <taxon>Micrococcaceae</taxon>
        <taxon>Nesterenkonia</taxon>
    </lineage>
</organism>
<dbReference type="InterPro" id="IPR005905">
    <property type="entry name" value="D_ala_D_ala"/>
</dbReference>
<comment type="cofactor">
    <cofactor evidence="1">
        <name>Mn(2+)</name>
        <dbReference type="ChEBI" id="CHEBI:29035"/>
    </cofactor>
</comment>
<evidence type="ECO:0000256" key="9">
    <source>
        <dbReference type="ARBA" id="ARBA00022960"/>
    </source>
</evidence>
<comment type="catalytic activity">
    <reaction evidence="13">
        <text>2 D-alanine + ATP = D-alanyl-D-alanine + ADP + phosphate + H(+)</text>
        <dbReference type="Rhea" id="RHEA:11224"/>
        <dbReference type="ChEBI" id="CHEBI:15378"/>
        <dbReference type="ChEBI" id="CHEBI:30616"/>
        <dbReference type="ChEBI" id="CHEBI:43474"/>
        <dbReference type="ChEBI" id="CHEBI:57416"/>
        <dbReference type="ChEBI" id="CHEBI:57822"/>
        <dbReference type="ChEBI" id="CHEBI:456216"/>
        <dbReference type="EC" id="6.3.2.4"/>
    </reaction>
</comment>
<evidence type="ECO:0000313" key="17">
    <source>
        <dbReference type="Proteomes" id="UP001251870"/>
    </source>
</evidence>
<evidence type="ECO:0000256" key="4">
    <source>
        <dbReference type="ARBA" id="ARBA00022598"/>
    </source>
</evidence>
<dbReference type="InterPro" id="IPR000291">
    <property type="entry name" value="D-Ala_lig_Van_CS"/>
</dbReference>
<dbReference type="Pfam" id="PF07478">
    <property type="entry name" value="Dala_Dala_lig_C"/>
    <property type="match status" value="1"/>
</dbReference>
<dbReference type="PANTHER" id="PTHR23132:SF25">
    <property type="entry name" value="D-ALANINE--D-ALANINE LIGASE A"/>
    <property type="match status" value="1"/>
</dbReference>
<evidence type="ECO:0000256" key="5">
    <source>
        <dbReference type="ARBA" id="ARBA00022723"/>
    </source>
</evidence>
<evidence type="ECO:0000313" key="16">
    <source>
        <dbReference type="EMBL" id="MDR8018533.1"/>
    </source>
</evidence>
<dbReference type="PIRSF" id="PIRSF039102">
    <property type="entry name" value="Ddl/VanB"/>
    <property type="match status" value="1"/>
</dbReference>
<evidence type="ECO:0000256" key="14">
    <source>
        <dbReference type="PROSITE-ProRule" id="PRU00409"/>
    </source>
</evidence>
<comment type="subcellular location">
    <subcellularLocation>
        <location evidence="13">Cytoplasm</location>
    </subcellularLocation>
</comment>
<protein>
    <recommendedName>
        <fullName evidence="13">D-alanine--D-alanine ligase</fullName>
        <ecNumber evidence="13">6.3.2.4</ecNumber>
    </recommendedName>
    <alternativeName>
        <fullName evidence="13">D-Ala-D-Ala ligase</fullName>
    </alternativeName>
    <alternativeName>
        <fullName evidence="13">D-alanylalanine synthetase</fullName>
    </alternativeName>
</protein>
<comment type="caution">
    <text evidence="16">The sequence shown here is derived from an EMBL/GenBank/DDBJ whole genome shotgun (WGS) entry which is preliminary data.</text>
</comment>
<dbReference type="HAMAP" id="MF_00047">
    <property type="entry name" value="Dala_Dala_lig"/>
    <property type="match status" value="1"/>
</dbReference>
<dbReference type="Pfam" id="PF01820">
    <property type="entry name" value="Dala_Dala_lig_N"/>
    <property type="match status" value="1"/>
</dbReference>
<keyword evidence="9 13" id="KW-0133">Cell shape</keyword>
<evidence type="ECO:0000256" key="10">
    <source>
        <dbReference type="ARBA" id="ARBA00022984"/>
    </source>
</evidence>
<keyword evidence="4 13" id="KW-0436">Ligase</keyword>
<evidence type="ECO:0000259" key="15">
    <source>
        <dbReference type="PROSITE" id="PS50975"/>
    </source>
</evidence>
<dbReference type="InterPro" id="IPR016185">
    <property type="entry name" value="PreATP-grasp_dom_sf"/>
</dbReference>
<keyword evidence="13" id="KW-0963">Cytoplasm</keyword>
<comment type="similarity">
    <text evidence="3 13">Belongs to the D-alanine--D-alanine ligase family.</text>
</comment>
<evidence type="ECO:0000256" key="6">
    <source>
        <dbReference type="ARBA" id="ARBA00022741"/>
    </source>
</evidence>
<keyword evidence="8" id="KW-0460">Magnesium</keyword>
<keyword evidence="7 14" id="KW-0067">ATP-binding</keyword>
<evidence type="ECO:0000256" key="7">
    <source>
        <dbReference type="ARBA" id="ARBA00022840"/>
    </source>
</evidence>
<dbReference type="Gene3D" id="3.40.50.20">
    <property type="match status" value="1"/>
</dbReference>
<keyword evidence="12 13" id="KW-0961">Cell wall biogenesis/degradation</keyword>